<gene>
    <name evidence="2" type="ORF">TCIL3000_0_12160</name>
</gene>
<reference evidence="2 3" key="2">
    <citation type="journal article" date="2012" name="Proc. Natl. Acad. Sci. U.S.A.">
        <title>Antigenic diversity is generated by distinct evolutionary mechanisms in African trypanosome species.</title>
        <authorList>
            <person name="Jackson A.P."/>
            <person name="Berry A."/>
            <person name="Aslett M."/>
            <person name="Allison H.C."/>
            <person name="Burton P."/>
            <person name="Vavrova-Anderson J."/>
            <person name="Brown R."/>
            <person name="Browne H."/>
            <person name="Corton N."/>
            <person name="Hauser H."/>
            <person name="Gamble J."/>
            <person name="Gilderthorp R."/>
            <person name="Marcello L."/>
            <person name="McQuillan J."/>
            <person name="Otto T.D."/>
            <person name="Quail M.A."/>
            <person name="Sanders M.J."/>
            <person name="van Tonder A."/>
            <person name="Ginger M.L."/>
            <person name="Field M.C."/>
            <person name="Barry J.D."/>
            <person name="Hertz-Fowler C."/>
            <person name="Berriman M."/>
        </authorList>
    </citation>
    <scope>NUCLEOTIDE SEQUENCE [LARGE SCALE GENOMIC DNA]</scope>
    <source>
        <strain evidence="2 3">IL3000</strain>
    </source>
</reference>
<feature type="compositionally biased region" description="Polar residues" evidence="1">
    <location>
        <begin position="82"/>
        <end position="110"/>
    </location>
</feature>
<dbReference type="Proteomes" id="UP000000702">
    <property type="component" value="Unassembled WGS sequence"/>
</dbReference>
<proteinExistence type="predicted"/>
<protein>
    <submittedName>
        <fullName evidence="2">Uncharacterized protein</fullName>
    </submittedName>
</protein>
<evidence type="ECO:0000313" key="3">
    <source>
        <dbReference type="Proteomes" id="UP000000702"/>
    </source>
</evidence>
<evidence type="ECO:0000256" key="1">
    <source>
        <dbReference type="SAM" id="MobiDB-lite"/>
    </source>
</evidence>
<sequence length="135" mass="15092">MLGEGTVSNEYVGCIGSPRSGVCVVYFPTSDPKPWWMVLEDTLKIEKQKQEKQQPKEKNQKHEDEQKQQKPQKQDQSQLSQGPSTAAIRSSTPSIEEIQQSSTENISNPIATLEDRSGTPIIPSCSWFPSAIFLI</sequence>
<dbReference type="EMBL" id="CAEQ01002228">
    <property type="protein sequence ID" value="CCD16268.1"/>
    <property type="molecule type" value="Genomic_DNA"/>
</dbReference>
<feature type="compositionally biased region" description="Basic and acidic residues" evidence="1">
    <location>
        <begin position="46"/>
        <end position="68"/>
    </location>
</feature>
<organism evidence="2 3">
    <name type="scientific">Trypanosoma congolense (strain IL3000)</name>
    <dbReference type="NCBI Taxonomy" id="1068625"/>
    <lineage>
        <taxon>Eukaryota</taxon>
        <taxon>Discoba</taxon>
        <taxon>Euglenozoa</taxon>
        <taxon>Kinetoplastea</taxon>
        <taxon>Metakinetoplastina</taxon>
        <taxon>Trypanosomatida</taxon>
        <taxon>Trypanosomatidae</taxon>
        <taxon>Trypanosoma</taxon>
        <taxon>Nannomonas</taxon>
    </lineage>
</organism>
<comment type="caution">
    <text evidence="2">The sequence shown here is derived from an EMBL/GenBank/DDBJ whole genome shotgun (WGS) entry which is preliminary data.</text>
</comment>
<name>F9WG38_TRYCI</name>
<reference evidence="3" key="1">
    <citation type="submission" date="2011-07" db="EMBL/GenBank/DDBJ databases">
        <title>Divergent evolution of antigenic variation in African trypanosomes.</title>
        <authorList>
            <person name="Jackson A.P."/>
            <person name="Berry A."/>
            <person name="Allison H.C."/>
            <person name="Burton P."/>
            <person name="Anderson J."/>
            <person name="Aslett M."/>
            <person name="Brown R."/>
            <person name="Corton N."/>
            <person name="Harris D."/>
            <person name="Hauser H."/>
            <person name="Gamble J."/>
            <person name="Gilderthorp R."/>
            <person name="McQuillan J."/>
            <person name="Quail M.A."/>
            <person name="Sanders M."/>
            <person name="Van Tonder A."/>
            <person name="Ginger M.L."/>
            <person name="Donelson J.E."/>
            <person name="Field M.C."/>
            <person name="Barry J.D."/>
            <person name="Berriman M."/>
            <person name="Hertz-Fowler C."/>
        </authorList>
    </citation>
    <scope>NUCLEOTIDE SEQUENCE [LARGE SCALE GENOMIC DNA]</scope>
    <source>
        <strain evidence="3">IL3000</strain>
    </source>
</reference>
<feature type="region of interest" description="Disordered" evidence="1">
    <location>
        <begin position="46"/>
        <end position="119"/>
    </location>
</feature>
<feature type="compositionally biased region" description="Low complexity" evidence="1">
    <location>
        <begin position="69"/>
        <end position="81"/>
    </location>
</feature>
<keyword evidence="3" id="KW-1185">Reference proteome</keyword>
<dbReference type="AlphaFoldDB" id="F9WG38"/>
<accession>F9WG38</accession>
<evidence type="ECO:0000313" key="2">
    <source>
        <dbReference type="EMBL" id="CCD16268.1"/>
    </source>
</evidence>